<feature type="coiled-coil region" evidence="1">
    <location>
        <begin position="1"/>
        <end position="164"/>
    </location>
</feature>
<dbReference type="Pfam" id="PF02591">
    <property type="entry name" value="Zn_ribbon_9"/>
    <property type="match status" value="1"/>
</dbReference>
<dbReference type="Gene3D" id="1.10.287.1490">
    <property type="match status" value="1"/>
</dbReference>
<proteinExistence type="predicted"/>
<keyword evidence="1" id="KW-0175">Coiled coil</keyword>
<dbReference type="Proteomes" id="UP001623660">
    <property type="component" value="Unassembled WGS sequence"/>
</dbReference>
<keyword evidence="4" id="KW-1185">Reference proteome</keyword>
<evidence type="ECO:0000259" key="2">
    <source>
        <dbReference type="Pfam" id="PF02591"/>
    </source>
</evidence>
<gene>
    <name evidence="3" type="ORF">ACJDU8_09720</name>
</gene>
<evidence type="ECO:0000313" key="3">
    <source>
        <dbReference type="EMBL" id="MFL0195838.1"/>
    </source>
</evidence>
<dbReference type="RefSeq" id="WP_406791955.1">
    <property type="nucleotide sequence ID" value="NZ_JBJHZX010000012.1"/>
</dbReference>
<feature type="domain" description="C4-type zinc ribbon" evidence="2">
    <location>
        <begin position="198"/>
        <end position="230"/>
    </location>
</feature>
<name>A0ABW8SJ80_9CLOT</name>
<dbReference type="InterPro" id="IPR003743">
    <property type="entry name" value="Zf-RING_7"/>
</dbReference>
<reference evidence="3 4" key="1">
    <citation type="submission" date="2024-11" db="EMBL/GenBank/DDBJ databases">
        <authorList>
            <person name="Heng Y.C."/>
            <person name="Lim A.C.H."/>
            <person name="Lee J.K.Y."/>
            <person name="Kittelmann S."/>
        </authorList>
    </citation>
    <scope>NUCLEOTIDE SEQUENCE [LARGE SCALE GENOMIC DNA]</scope>
    <source>
        <strain evidence="3 4">WILCCON 0269</strain>
    </source>
</reference>
<evidence type="ECO:0000256" key="1">
    <source>
        <dbReference type="SAM" id="Coils"/>
    </source>
</evidence>
<evidence type="ECO:0000313" key="4">
    <source>
        <dbReference type="Proteomes" id="UP001623660"/>
    </source>
</evidence>
<comment type="caution">
    <text evidence="3">The sequence shown here is derived from an EMBL/GenBank/DDBJ whole genome shotgun (WGS) entry which is preliminary data.</text>
</comment>
<accession>A0ABW8SJ80</accession>
<protein>
    <submittedName>
        <fullName evidence="3">Zinc ribbon domain-containing protein</fullName>
    </submittedName>
</protein>
<dbReference type="EMBL" id="JBJHZX010000012">
    <property type="protein sequence ID" value="MFL0195838.1"/>
    <property type="molecule type" value="Genomic_DNA"/>
</dbReference>
<sequence>MLNLLIQIQDNRERIKKAKKELKNNSIIHSMRKIKGEFENEKVKYKSIDNSLQKIQSNIKDIEQKLGCIKEEMKLEEDKLYRNLKYDLKLINSLEKSIELKQNKIKELEEKSLGLLYEEEELLEQRECSRKRLIELRDDFYDYKKNSNEKVINVKEDIKKAEQDILNCEKCIPSELLSKFNELSSIKGTGAAQLSDGVCLGCKVKVSAITLDNVRNNKGMVYCDNCGRIICYNKASLNK</sequence>
<organism evidence="3 4">
    <name type="scientific">Candidatus Clostridium eludens</name>
    <dbReference type="NCBI Taxonomy" id="3381663"/>
    <lineage>
        <taxon>Bacteria</taxon>
        <taxon>Bacillati</taxon>
        <taxon>Bacillota</taxon>
        <taxon>Clostridia</taxon>
        <taxon>Eubacteriales</taxon>
        <taxon>Clostridiaceae</taxon>
        <taxon>Clostridium</taxon>
    </lineage>
</organism>